<name>A0A9X4MG81_9BACT</name>
<organism evidence="1 2">
    <name type="scientific">Thiovibrio frasassiensis</name>
    <dbReference type="NCBI Taxonomy" id="2984131"/>
    <lineage>
        <taxon>Bacteria</taxon>
        <taxon>Pseudomonadati</taxon>
        <taxon>Thermodesulfobacteriota</taxon>
        <taxon>Desulfobulbia</taxon>
        <taxon>Desulfobulbales</taxon>
        <taxon>Thiovibrionaceae</taxon>
        <taxon>Thiovibrio</taxon>
    </lineage>
</organism>
<comment type="caution">
    <text evidence="1">The sequence shown here is derived from an EMBL/GenBank/DDBJ whole genome shotgun (WGS) entry which is preliminary data.</text>
</comment>
<dbReference type="EMBL" id="JAPHEH010000001">
    <property type="protein sequence ID" value="MDG4476939.1"/>
    <property type="molecule type" value="Genomic_DNA"/>
</dbReference>
<dbReference type="Proteomes" id="UP001154240">
    <property type="component" value="Unassembled WGS sequence"/>
</dbReference>
<reference evidence="1" key="1">
    <citation type="journal article" date="2022" name="bioRxiv">
        <title>Thiovibrio frasassiensisgen. nov., sp. nov., an autotrophic, elemental sulfur disproportionating bacterium isolated from sulfidic karst sediment, and proposal of Thiovibrionaceae fam. nov.</title>
        <authorList>
            <person name="Aronson H."/>
            <person name="Thomas C."/>
            <person name="Bhattacharyya M."/>
            <person name="Eckstein S."/>
            <person name="Jensen S."/>
            <person name="Barco R."/>
            <person name="Macalady J."/>
            <person name="Amend J."/>
        </authorList>
    </citation>
    <scope>NUCLEOTIDE SEQUENCE</scope>
    <source>
        <strain evidence="1">RS19-109</strain>
    </source>
</reference>
<accession>A0A9X4MG81</accession>
<evidence type="ECO:0000313" key="1">
    <source>
        <dbReference type="EMBL" id="MDG4476939.1"/>
    </source>
</evidence>
<reference evidence="1" key="2">
    <citation type="submission" date="2022-10" db="EMBL/GenBank/DDBJ databases">
        <authorList>
            <person name="Aronson H.S."/>
        </authorList>
    </citation>
    <scope>NUCLEOTIDE SEQUENCE</scope>
    <source>
        <strain evidence="1">RS19-109</strain>
    </source>
</reference>
<evidence type="ECO:0000313" key="2">
    <source>
        <dbReference type="Proteomes" id="UP001154240"/>
    </source>
</evidence>
<keyword evidence="2" id="KW-1185">Reference proteome</keyword>
<gene>
    <name evidence="1" type="ORF">OLX77_12320</name>
</gene>
<proteinExistence type="predicted"/>
<dbReference type="AlphaFoldDB" id="A0A9X4MG81"/>
<sequence length="192" mass="21531">MVASNRRITHKIVLPSYAFSKFLRKAVFDEETFALFMENSAGALKSNGIELDACVSEEALMRLRFLVVRAHDFVLKGKINSAKFEELFGVVVVNPQLKDVSIKVGVMAKAEASVDVYYSEKQTESHRGANTEFKNQDAITESRTDHWSTTKWDGKGIARPEDRFTHVPLLDAVTLGSLIAKMDSQLKELGKY</sequence>
<protein>
    <submittedName>
        <fullName evidence="1">Uncharacterized protein</fullName>
    </submittedName>
</protein>
<dbReference type="RefSeq" id="WP_307633904.1">
    <property type="nucleotide sequence ID" value="NZ_JAPHEH010000001.1"/>
</dbReference>